<dbReference type="InterPro" id="IPR011051">
    <property type="entry name" value="RmlC_Cupin_sf"/>
</dbReference>
<comment type="caution">
    <text evidence="2">The sequence shown here is derived from an EMBL/GenBank/DDBJ whole genome shotgun (WGS) entry which is preliminary data.</text>
</comment>
<protein>
    <submittedName>
        <fullName evidence="2">WbuC family cupin fold metalloprotein</fullName>
    </submittedName>
</protein>
<reference evidence="2 3" key="1">
    <citation type="submission" date="2020-08" db="EMBL/GenBank/DDBJ databases">
        <title>Genome public.</title>
        <authorList>
            <person name="Liu C."/>
            <person name="Sun Q."/>
        </authorList>
    </citation>
    <scope>NUCLEOTIDE SEQUENCE [LARGE SCALE GENOMIC DNA]</scope>
    <source>
        <strain evidence="2 3">NSJ-56</strain>
    </source>
</reference>
<dbReference type="InterPro" id="IPR027565">
    <property type="entry name" value="Cupin_WbuC"/>
</dbReference>
<evidence type="ECO:0000259" key="1">
    <source>
        <dbReference type="Pfam" id="PF19480"/>
    </source>
</evidence>
<accession>A0ABR7D1W1</accession>
<gene>
    <name evidence="2" type="ORF">H8S64_12485</name>
</gene>
<sequence>MQIIDNELLDEVSRQARESERLRMNYNFHDSLDAKAQRLLNALEPGTELPVHRHCMTAETYIVLRGRIRVYFYDDDKRVTEEVELAPSEGNYGIHIPAGQWHTLEVMEKDTVIFEVKDGPYTPIEPKDRLEI</sequence>
<evidence type="ECO:0000313" key="3">
    <source>
        <dbReference type="Proteomes" id="UP000646484"/>
    </source>
</evidence>
<dbReference type="SUPFAM" id="SSF51182">
    <property type="entry name" value="RmlC-like cupins"/>
    <property type="match status" value="1"/>
</dbReference>
<dbReference type="Gene3D" id="2.60.120.10">
    <property type="entry name" value="Jelly Rolls"/>
    <property type="match status" value="1"/>
</dbReference>
<dbReference type="Pfam" id="PF19480">
    <property type="entry name" value="DUF6016"/>
    <property type="match status" value="1"/>
</dbReference>
<dbReference type="InterPro" id="IPR014710">
    <property type="entry name" value="RmlC-like_jellyroll"/>
</dbReference>
<dbReference type="RefSeq" id="WP_099293596.1">
    <property type="nucleotide sequence ID" value="NZ_JACOOH010000005.1"/>
</dbReference>
<organism evidence="2 3">
    <name type="scientific">Butyricimonas hominis</name>
    <dbReference type="NCBI Taxonomy" id="2763032"/>
    <lineage>
        <taxon>Bacteria</taxon>
        <taxon>Pseudomonadati</taxon>
        <taxon>Bacteroidota</taxon>
        <taxon>Bacteroidia</taxon>
        <taxon>Bacteroidales</taxon>
        <taxon>Odoribacteraceae</taxon>
        <taxon>Butyricimonas</taxon>
    </lineage>
</organism>
<dbReference type="CDD" id="cd07005">
    <property type="entry name" value="cupin_WbuC-like"/>
    <property type="match status" value="1"/>
</dbReference>
<keyword evidence="3" id="KW-1185">Reference proteome</keyword>
<dbReference type="EMBL" id="JACOOH010000005">
    <property type="protein sequence ID" value="MBC5621917.1"/>
    <property type="molecule type" value="Genomic_DNA"/>
</dbReference>
<dbReference type="NCBIfam" id="TIGR04366">
    <property type="entry name" value="cupin_WbuC"/>
    <property type="match status" value="1"/>
</dbReference>
<dbReference type="InterPro" id="IPR046058">
    <property type="entry name" value="WbuC_cupin"/>
</dbReference>
<name>A0ABR7D1W1_9BACT</name>
<feature type="domain" description="Cupin fold metalloprotein WbuC cupin" evidence="1">
    <location>
        <begin position="4"/>
        <end position="85"/>
    </location>
</feature>
<dbReference type="Proteomes" id="UP000646484">
    <property type="component" value="Unassembled WGS sequence"/>
</dbReference>
<proteinExistence type="predicted"/>
<evidence type="ECO:0000313" key="2">
    <source>
        <dbReference type="EMBL" id="MBC5621917.1"/>
    </source>
</evidence>